<sequence>MIQIYIDADACPVKEEVYRVARRHRLGVVVVANGFLNLPRDPLIRRVVVGGGLDAADDWIAEQVDAEALVVTADIPLADRCLKRGARVLDPRGRPFTEASIGDALASRELSAFLRDMGAVGGGPRPYGPLPLPGGPGKPDPGPAQTPARPPGSTLTRFRPAALAW</sequence>
<keyword evidence="5" id="KW-1185">Reference proteome</keyword>
<feature type="compositionally biased region" description="Pro residues" evidence="3">
    <location>
        <begin position="126"/>
        <end position="150"/>
    </location>
</feature>
<dbReference type="KEGG" id="msea:METESE_34870"/>
<evidence type="ECO:0000313" key="4">
    <source>
        <dbReference type="EMBL" id="BDU78529.1"/>
    </source>
</evidence>
<organism evidence="4 5">
    <name type="scientific">Mesoterricola sediminis</name>
    <dbReference type="NCBI Taxonomy" id="2927980"/>
    <lineage>
        <taxon>Bacteria</taxon>
        <taxon>Pseudomonadati</taxon>
        <taxon>Acidobacteriota</taxon>
        <taxon>Holophagae</taxon>
        <taxon>Holophagales</taxon>
        <taxon>Holophagaceae</taxon>
        <taxon>Mesoterricola</taxon>
    </lineage>
</organism>
<evidence type="ECO:0000313" key="5">
    <source>
        <dbReference type="Proteomes" id="UP001228113"/>
    </source>
</evidence>
<dbReference type="AlphaFoldDB" id="A0AA48KDN8"/>
<dbReference type="HAMAP" id="MF_00489">
    <property type="entry name" value="UPF0178"/>
    <property type="match status" value="1"/>
</dbReference>
<name>A0AA48KDN8_9BACT</name>
<evidence type="ECO:0000256" key="2">
    <source>
        <dbReference type="HAMAP-Rule" id="MF_00489"/>
    </source>
</evidence>
<accession>A0AA48KDN8</accession>
<feature type="region of interest" description="Disordered" evidence="3">
    <location>
        <begin position="124"/>
        <end position="165"/>
    </location>
</feature>
<reference evidence="4" key="1">
    <citation type="journal article" date="2023" name="Int. J. Syst. Evol. Microbiol.">
        <title>Mesoterricola silvestris gen. nov., sp. nov., Mesoterricola sediminis sp. nov., Geothrix oryzae sp. nov., Geothrix edaphica sp. nov., Geothrix rubra sp. nov., and Geothrix limicola sp. nov., six novel members of Acidobacteriota isolated from soils.</title>
        <authorList>
            <person name="Itoh H."/>
            <person name="Sugisawa Y."/>
            <person name="Mise K."/>
            <person name="Xu Z."/>
            <person name="Kuniyasu M."/>
            <person name="Ushijima N."/>
            <person name="Kawano K."/>
            <person name="Kobayashi E."/>
            <person name="Shiratori Y."/>
            <person name="Masuda Y."/>
            <person name="Senoo K."/>
        </authorList>
    </citation>
    <scope>NUCLEOTIDE SEQUENCE</scope>
    <source>
        <strain evidence="4">W786</strain>
    </source>
</reference>
<gene>
    <name evidence="4" type="ORF">METESE_34870</name>
</gene>
<comment type="similarity">
    <text evidence="1 2">Belongs to the UPF0178 family.</text>
</comment>
<protein>
    <recommendedName>
        <fullName evidence="2">UPF0178 protein METESE_34870</fullName>
    </recommendedName>
</protein>
<dbReference type="Pfam" id="PF02639">
    <property type="entry name" value="DUF188"/>
    <property type="match status" value="1"/>
</dbReference>
<dbReference type="PANTHER" id="PTHR35146:SF1">
    <property type="entry name" value="UPF0178 PROTEIN YAII"/>
    <property type="match status" value="1"/>
</dbReference>
<dbReference type="Proteomes" id="UP001228113">
    <property type="component" value="Chromosome"/>
</dbReference>
<evidence type="ECO:0000256" key="3">
    <source>
        <dbReference type="SAM" id="MobiDB-lite"/>
    </source>
</evidence>
<dbReference type="PANTHER" id="PTHR35146">
    <property type="entry name" value="UPF0178 PROTEIN YAII"/>
    <property type="match status" value="1"/>
</dbReference>
<evidence type="ECO:0000256" key="1">
    <source>
        <dbReference type="ARBA" id="ARBA00008522"/>
    </source>
</evidence>
<dbReference type="NCBIfam" id="NF001095">
    <property type="entry name" value="PRK00124.1"/>
    <property type="match status" value="1"/>
</dbReference>
<dbReference type="CDD" id="cd18720">
    <property type="entry name" value="PIN_YqxD-like"/>
    <property type="match status" value="1"/>
</dbReference>
<dbReference type="EMBL" id="AP027081">
    <property type="protein sequence ID" value="BDU78529.1"/>
    <property type="molecule type" value="Genomic_DNA"/>
</dbReference>
<dbReference type="InterPro" id="IPR003791">
    <property type="entry name" value="UPF0178"/>
</dbReference>
<proteinExistence type="inferred from homology"/>